<evidence type="ECO:0000256" key="12">
    <source>
        <dbReference type="RuleBase" id="RU366078"/>
    </source>
</evidence>
<dbReference type="GO" id="GO:0004252">
    <property type="term" value="F:serine-type endopeptidase activity"/>
    <property type="evidence" value="ECO:0007669"/>
    <property type="project" value="UniProtKB-UniRule"/>
</dbReference>
<dbReference type="STRING" id="278856.A0A212FKG6"/>
<dbReference type="InParanoid" id="A0A212FKG6"/>
<keyword evidence="8" id="KW-1015">Disulfide bond</keyword>
<evidence type="ECO:0000256" key="2">
    <source>
        <dbReference type="ARBA" id="ARBA00022723"/>
    </source>
</evidence>
<dbReference type="GO" id="GO:0006508">
    <property type="term" value="P:proteolysis"/>
    <property type="evidence" value="ECO:0007669"/>
    <property type="project" value="UniProtKB-KW"/>
</dbReference>
<keyword evidence="6" id="KW-0106">Calcium</keyword>
<reference evidence="14 15" key="1">
    <citation type="journal article" date="2011" name="Cell">
        <title>The monarch butterfly genome yields insights into long-distance migration.</title>
        <authorList>
            <person name="Zhan S."/>
            <person name="Merlin C."/>
            <person name="Boore J.L."/>
            <person name="Reppert S.M."/>
        </authorList>
    </citation>
    <scope>NUCLEOTIDE SEQUENCE [LARGE SCALE GENOMIC DNA]</scope>
    <source>
        <strain evidence="14">F-2</strain>
    </source>
</reference>
<dbReference type="PANTHER" id="PTHR24258:SF116">
    <property type="entry name" value="FI16631P1-RELATED"/>
    <property type="match status" value="1"/>
</dbReference>
<dbReference type="SUPFAM" id="SSF50494">
    <property type="entry name" value="Trypsin-like serine proteases"/>
    <property type="match status" value="1"/>
</dbReference>
<accession>A0A212FKG6</accession>
<keyword evidence="9" id="KW-0325">Glycoprotein</keyword>
<evidence type="ECO:0000256" key="7">
    <source>
        <dbReference type="ARBA" id="ARBA00023145"/>
    </source>
</evidence>
<dbReference type="Pfam" id="PF00089">
    <property type="entry name" value="Trypsin"/>
    <property type="match status" value="1"/>
</dbReference>
<dbReference type="PRINTS" id="PR00722">
    <property type="entry name" value="CHYMOTRYPSIN"/>
</dbReference>
<dbReference type="GO" id="GO:0051604">
    <property type="term" value="P:protein maturation"/>
    <property type="evidence" value="ECO:0007669"/>
    <property type="project" value="UniProtKB-ARBA"/>
</dbReference>
<dbReference type="InterPro" id="IPR033116">
    <property type="entry name" value="TRYPSIN_SER"/>
</dbReference>
<evidence type="ECO:0000256" key="1">
    <source>
        <dbReference type="ARBA" id="ARBA00022670"/>
    </source>
</evidence>
<dbReference type="PROSITE" id="PS50240">
    <property type="entry name" value="TRYPSIN_DOM"/>
    <property type="match status" value="1"/>
</dbReference>
<comment type="similarity">
    <text evidence="10 12">Belongs to the peptidase S1 family. CLIP subfamily.</text>
</comment>
<evidence type="ECO:0000256" key="11">
    <source>
        <dbReference type="RuleBase" id="RU363034"/>
    </source>
</evidence>
<evidence type="ECO:0000256" key="3">
    <source>
        <dbReference type="ARBA" id="ARBA00022729"/>
    </source>
</evidence>
<evidence type="ECO:0000259" key="13">
    <source>
        <dbReference type="PROSITE" id="PS50240"/>
    </source>
</evidence>
<evidence type="ECO:0000256" key="4">
    <source>
        <dbReference type="ARBA" id="ARBA00022801"/>
    </source>
</evidence>
<evidence type="ECO:0000256" key="6">
    <source>
        <dbReference type="ARBA" id="ARBA00022837"/>
    </source>
</evidence>
<protein>
    <recommendedName>
        <fullName evidence="12">CLIP domain-containing serine protease</fullName>
        <ecNumber evidence="11">3.4.21.-</ecNumber>
    </recommendedName>
</protein>
<dbReference type="Pfam" id="PF12032">
    <property type="entry name" value="CLIP"/>
    <property type="match status" value="1"/>
</dbReference>
<dbReference type="InterPro" id="IPR001254">
    <property type="entry name" value="Trypsin_dom"/>
</dbReference>
<dbReference type="PROSITE" id="PS00134">
    <property type="entry name" value="TRYPSIN_HIS"/>
    <property type="match status" value="1"/>
</dbReference>
<gene>
    <name evidence="14" type="ORF">KGM_214570</name>
</gene>
<dbReference type="SMART" id="SM00020">
    <property type="entry name" value="Tryp_SPc"/>
    <property type="match status" value="1"/>
</dbReference>
<name>A0A212FKG6_DANPL</name>
<dbReference type="InterPro" id="IPR022700">
    <property type="entry name" value="CLIP"/>
</dbReference>
<keyword evidence="4 11" id="KW-0378">Hydrolase</keyword>
<dbReference type="FunFam" id="2.40.10.10:FF:000078">
    <property type="entry name" value="Serine protease H137"/>
    <property type="match status" value="1"/>
</dbReference>
<evidence type="ECO:0000313" key="14">
    <source>
        <dbReference type="EMBL" id="OWR54231.1"/>
    </source>
</evidence>
<organism evidence="14 15">
    <name type="scientific">Danaus plexippus plexippus</name>
    <dbReference type="NCBI Taxonomy" id="278856"/>
    <lineage>
        <taxon>Eukaryota</taxon>
        <taxon>Metazoa</taxon>
        <taxon>Ecdysozoa</taxon>
        <taxon>Arthropoda</taxon>
        <taxon>Hexapoda</taxon>
        <taxon>Insecta</taxon>
        <taxon>Pterygota</taxon>
        <taxon>Neoptera</taxon>
        <taxon>Endopterygota</taxon>
        <taxon>Lepidoptera</taxon>
        <taxon>Glossata</taxon>
        <taxon>Ditrysia</taxon>
        <taxon>Papilionoidea</taxon>
        <taxon>Nymphalidae</taxon>
        <taxon>Danainae</taxon>
        <taxon>Danaini</taxon>
        <taxon>Danaina</taxon>
        <taxon>Danaus</taxon>
        <taxon>Danaus</taxon>
    </lineage>
</organism>
<dbReference type="KEGG" id="dpl:KGM_214570"/>
<keyword evidence="12" id="KW-0964">Secreted</keyword>
<evidence type="ECO:0000256" key="9">
    <source>
        <dbReference type="ARBA" id="ARBA00023180"/>
    </source>
</evidence>
<comment type="subcellular location">
    <subcellularLocation>
        <location evidence="12">Secreted</location>
    </subcellularLocation>
</comment>
<dbReference type="Proteomes" id="UP000007151">
    <property type="component" value="Unassembled WGS sequence"/>
</dbReference>
<dbReference type="InterPro" id="IPR009003">
    <property type="entry name" value="Peptidase_S1_PA"/>
</dbReference>
<dbReference type="Gene3D" id="2.40.10.10">
    <property type="entry name" value="Trypsin-like serine proteases"/>
    <property type="match status" value="2"/>
</dbReference>
<dbReference type="FunFam" id="2.40.10.10:FF:000028">
    <property type="entry name" value="Serine protease easter"/>
    <property type="match status" value="1"/>
</dbReference>
<sequence length="423" mass="46688">MNNLDVTNGKGTREYSLYQVIRRTESPRTKHNQSTEGLREEHIGQNNIINKMLTYKLYLCVLILGCAGSINGKVCNDCVAFTSCPSAAELAVNHRDATTKTKFIESFCGYEYDQLKRIPKVCCSDFNVASRTGEAGTDVTGTANPHPNMKLLPDICGDIDGNRIIGGRVAKIHEFPWMALISYNTREGLQFLCGGSIINSRYILTAGHCVAGSQKIAGVRIGEFDIRYKTDCQGEEPNFVCESHLQDIRVEKVILHESYTGLPAPSNDIALLRLSKPINLSYKNALPICLPVTEDLQNVELGGRVGTVAGWGLTETEKYSPVLLKVNVSIRTGEECTHYYNRSPGTKENDRTTNYLCAGEYLKDSCNGDSGGPLMLEGEYKGINRNIQYGIVSHGPKQCGSDFPGVYTAVTKYIGWILDNIRE</sequence>
<keyword evidence="2" id="KW-0479">Metal-binding</keyword>
<dbReference type="InterPro" id="IPR043504">
    <property type="entry name" value="Peptidase_S1_PA_chymotrypsin"/>
</dbReference>
<evidence type="ECO:0000256" key="10">
    <source>
        <dbReference type="ARBA" id="ARBA00024195"/>
    </source>
</evidence>
<dbReference type="EMBL" id="AGBW02008046">
    <property type="protein sequence ID" value="OWR54231.1"/>
    <property type="molecule type" value="Genomic_DNA"/>
</dbReference>
<evidence type="ECO:0000256" key="8">
    <source>
        <dbReference type="ARBA" id="ARBA00023157"/>
    </source>
</evidence>
<dbReference type="AlphaFoldDB" id="A0A212FKG6"/>
<keyword evidence="3" id="KW-0732">Signal</keyword>
<dbReference type="InterPro" id="IPR001314">
    <property type="entry name" value="Peptidase_S1A"/>
</dbReference>
<dbReference type="PANTHER" id="PTHR24258">
    <property type="entry name" value="SERINE PROTEASE-RELATED"/>
    <property type="match status" value="1"/>
</dbReference>
<keyword evidence="1 11" id="KW-0645">Protease</keyword>
<feature type="domain" description="Peptidase S1" evidence="13">
    <location>
        <begin position="164"/>
        <end position="422"/>
    </location>
</feature>
<keyword evidence="15" id="KW-1185">Reference proteome</keyword>
<dbReference type="InterPro" id="IPR018114">
    <property type="entry name" value="TRYPSIN_HIS"/>
</dbReference>
<dbReference type="GO" id="GO:0046872">
    <property type="term" value="F:metal ion binding"/>
    <property type="evidence" value="ECO:0007669"/>
    <property type="project" value="UniProtKB-KW"/>
</dbReference>
<dbReference type="EC" id="3.4.21.-" evidence="11"/>
<dbReference type="PROSITE" id="PS00135">
    <property type="entry name" value="TRYPSIN_SER"/>
    <property type="match status" value="1"/>
</dbReference>
<comment type="caution">
    <text evidence="14">The sequence shown here is derived from an EMBL/GenBank/DDBJ whole genome shotgun (WGS) entry which is preliminary data.</text>
</comment>
<evidence type="ECO:0000256" key="5">
    <source>
        <dbReference type="ARBA" id="ARBA00022825"/>
    </source>
</evidence>
<dbReference type="GO" id="GO:0005576">
    <property type="term" value="C:extracellular region"/>
    <property type="evidence" value="ECO:0007669"/>
    <property type="project" value="UniProtKB-SubCell"/>
</dbReference>
<comment type="domain">
    <text evidence="12">The clip domain consists of 35-55 residues which are 'knitted' together usually by 3 conserved disulfide bonds forming a clip-like compact structure.</text>
</comment>
<proteinExistence type="inferred from homology"/>
<dbReference type="CDD" id="cd00190">
    <property type="entry name" value="Tryp_SPc"/>
    <property type="match status" value="1"/>
</dbReference>
<keyword evidence="5 11" id="KW-0720">Serine protease</keyword>
<dbReference type="eggNOG" id="KOG3627">
    <property type="taxonomic scope" value="Eukaryota"/>
</dbReference>
<keyword evidence="7" id="KW-0865">Zymogen</keyword>
<evidence type="ECO:0000313" key="15">
    <source>
        <dbReference type="Proteomes" id="UP000007151"/>
    </source>
</evidence>